<evidence type="ECO:0000313" key="1">
    <source>
        <dbReference type="EMBL" id="QJA64491.1"/>
    </source>
</evidence>
<dbReference type="AlphaFoldDB" id="A0A6M3J5R0"/>
<reference evidence="1" key="1">
    <citation type="submission" date="2020-03" db="EMBL/GenBank/DDBJ databases">
        <title>The deep terrestrial virosphere.</title>
        <authorList>
            <person name="Holmfeldt K."/>
            <person name="Nilsson E."/>
            <person name="Simone D."/>
            <person name="Lopez-Fernandez M."/>
            <person name="Wu X."/>
            <person name="de Brujin I."/>
            <person name="Lundin D."/>
            <person name="Andersson A."/>
            <person name="Bertilsson S."/>
            <person name="Dopson M."/>
        </authorList>
    </citation>
    <scope>NUCLEOTIDE SEQUENCE</scope>
    <source>
        <strain evidence="1">MM415B00496</strain>
    </source>
</reference>
<organism evidence="1">
    <name type="scientific">viral metagenome</name>
    <dbReference type="NCBI Taxonomy" id="1070528"/>
    <lineage>
        <taxon>unclassified sequences</taxon>
        <taxon>metagenomes</taxon>
        <taxon>organismal metagenomes</taxon>
    </lineage>
</organism>
<gene>
    <name evidence="1" type="ORF">MM415B00496_0049</name>
</gene>
<accession>A0A6M3J5R0</accession>
<sequence>MNTDQISSVDYGYVVFDFVDEQYPFQIDTDYCIAVGFVASGLLEGVSEILVGMDQTAPAHAGNVFAYMNGWSSQPGAYDLCFYVYGEPFTPPPPQVNITIMATLGGTTEPIPNTYSVVQNTDISVQAVPGVTLNHWELDGVNVGMANPHILLADMDHVLIAVFDQLVQTFLVALNSSPIQGIPFTIERIG</sequence>
<evidence type="ECO:0008006" key="2">
    <source>
        <dbReference type="Google" id="ProtNLM"/>
    </source>
</evidence>
<name>A0A6M3J5R0_9ZZZZ</name>
<protein>
    <recommendedName>
        <fullName evidence="2">Bacterial repeat domain-containing protein</fullName>
    </recommendedName>
</protein>
<dbReference type="EMBL" id="MT141520">
    <property type="protein sequence ID" value="QJA64491.1"/>
    <property type="molecule type" value="Genomic_DNA"/>
</dbReference>
<proteinExistence type="predicted"/>